<dbReference type="PANTHER" id="PTHR35849:SF2">
    <property type="entry name" value="BLR2341 PROTEIN"/>
    <property type="match status" value="1"/>
</dbReference>
<dbReference type="PROSITE" id="PS50801">
    <property type="entry name" value="STAS"/>
    <property type="match status" value="1"/>
</dbReference>
<dbReference type="SUPFAM" id="SSF52091">
    <property type="entry name" value="SpoIIaa-like"/>
    <property type="match status" value="1"/>
</dbReference>
<dbReference type="InterPro" id="IPR058548">
    <property type="entry name" value="MlaB-like_STAS"/>
</dbReference>
<protein>
    <submittedName>
        <fullName evidence="2">STAS domain-containing protein</fullName>
    </submittedName>
</protein>
<feature type="domain" description="STAS" evidence="1">
    <location>
        <begin position="9"/>
        <end position="97"/>
    </location>
</feature>
<name>A0A5C7EMU0_9PROT</name>
<dbReference type="RefSeq" id="WP_147798927.1">
    <property type="nucleotide sequence ID" value="NZ_VPFL01000004.1"/>
</dbReference>
<evidence type="ECO:0000259" key="1">
    <source>
        <dbReference type="PROSITE" id="PS50801"/>
    </source>
</evidence>
<gene>
    <name evidence="2" type="ORF">FR698_04200</name>
</gene>
<dbReference type="InParanoid" id="A0A5C7EMU0"/>
<dbReference type="InterPro" id="IPR052746">
    <property type="entry name" value="MlaB_ABC_Transporter"/>
</dbReference>
<dbReference type="CDD" id="cd07043">
    <property type="entry name" value="STAS_anti-anti-sigma_factors"/>
    <property type="match status" value="1"/>
</dbReference>
<sequence length="97" mass="10553">MIKREAGRFVIEGPITFASVRALLEAGRREMATCDGEVRVDLSRVTEADSTAVSLLLHWLRDARRRGTAFAVLNPPQSVTGLARVYGVAEMLGLPDA</sequence>
<reference evidence="2 3" key="1">
    <citation type="submission" date="2019-08" db="EMBL/GenBank/DDBJ databases">
        <title>Pelomicrobium methylotrophicum gen. nov., sp. nov. a moderately thermophilic, facultatively anaerobic, lithoautotrophic and methylotrophic bacterium isolated from a terrestrial mud volcano.</title>
        <authorList>
            <person name="Slobodkina G.B."/>
            <person name="Merkel A.Y."/>
            <person name="Slobodkin A.I."/>
        </authorList>
    </citation>
    <scope>NUCLEOTIDE SEQUENCE [LARGE SCALE GENOMIC DNA]</scope>
    <source>
        <strain evidence="2 3">SM250</strain>
    </source>
</reference>
<dbReference type="EMBL" id="VPFL01000004">
    <property type="protein sequence ID" value="TXF12846.1"/>
    <property type="molecule type" value="Genomic_DNA"/>
</dbReference>
<evidence type="ECO:0000313" key="2">
    <source>
        <dbReference type="EMBL" id="TXF12846.1"/>
    </source>
</evidence>
<dbReference type="InterPro" id="IPR036513">
    <property type="entry name" value="STAS_dom_sf"/>
</dbReference>
<dbReference type="Pfam" id="PF13466">
    <property type="entry name" value="STAS_2"/>
    <property type="match status" value="1"/>
</dbReference>
<dbReference type="AlphaFoldDB" id="A0A5C7EMU0"/>
<accession>A0A5C7EMU0</accession>
<evidence type="ECO:0000313" key="3">
    <source>
        <dbReference type="Proteomes" id="UP000321201"/>
    </source>
</evidence>
<dbReference type="Gene3D" id="3.30.750.24">
    <property type="entry name" value="STAS domain"/>
    <property type="match status" value="1"/>
</dbReference>
<proteinExistence type="predicted"/>
<dbReference type="PANTHER" id="PTHR35849">
    <property type="entry name" value="BLR2341 PROTEIN"/>
    <property type="match status" value="1"/>
</dbReference>
<keyword evidence="3" id="KW-1185">Reference proteome</keyword>
<dbReference type="InterPro" id="IPR002645">
    <property type="entry name" value="STAS_dom"/>
</dbReference>
<organism evidence="2 3">
    <name type="scientific">Pelomicrobium methylotrophicum</name>
    <dbReference type="NCBI Taxonomy" id="2602750"/>
    <lineage>
        <taxon>Bacteria</taxon>
        <taxon>Pseudomonadati</taxon>
        <taxon>Pseudomonadota</taxon>
        <taxon>Hydrogenophilia</taxon>
        <taxon>Hydrogenophilia incertae sedis</taxon>
        <taxon>Pelomicrobium</taxon>
    </lineage>
</organism>
<comment type="caution">
    <text evidence="2">The sequence shown here is derived from an EMBL/GenBank/DDBJ whole genome shotgun (WGS) entry which is preliminary data.</text>
</comment>
<dbReference type="Proteomes" id="UP000321201">
    <property type="component" value="Unassembled WGS sequence"/>
</dbReference>
<dbReference type="OrthoDB" id="5297990at2"/>